<gene>
    <name evidence="1" type="ORF">SAMN04488591_3611</name>
</gene>
<evidence type="ECO:0000313" key="2">
    <source>
        <dbReference type="Proteomes" id="UP000198877"/>
    </source>
</evidence>
<name>A0A1I6JJ66_9MICO</name>
<sequence>MTDQGQLPWDLNYDAAQFVEIPYLDATDTEGADVWIGTVLDRYGIRPDAAPGPAAQIAATARMMLGNARPGAARLWFAPPGIYSDLLVSIAVESSADRPDTEELFAGATSSTAVDVTPLRTETHGAGYIVRWGVFLEDGAGEDGAEQDGAQQDGAEPDGTLVAQWTVLLNDGTWTILMDVLGTTLPAFLLFEQQLPQLIMGVRVPDAVVR</sequence>
<evidence type="ECO:0000313" key="1">
    <source>
        <dbReference type="EMBL" id="SFR78995.1"/>
    </source>
</evidence>
<accession>A0A1I6JJ66</accession>
<dbReference type="AlphaFoldDB" id="A0A1I6JJ66"/>
<organism evidence="1 2">
    <name type="scientific">Microbacterium azadirachtae</name>
    <dbReference type="NCBI Taxonomy" id="582680"/>
    <lineage>
        <taxon>Bacteria</taxon>
        <taxon>Bacillati</taxon>
        <taxon>Actinomycetota</taxon>
        <taxon>Actinomycetes</taxon>
        <taxon>Micrococcales</taxon>
        <taxon>Microbacteriaceae</taxon>
        <taxon>Microbacterium</taxon>
    </lineage>
</organism>
<dbReference type="RefSeq" id="WP_091742561.1">
    <property type="nucleotide sequence ID" value="NZ_FOYR01000006.1"/>
</dbReference>
<dbReference type="EMBL" id="FOYR01000006">
    <property type="protein sequence ID" value="SFR78995.1"/>
    <property type="molecule type" value="Genomic_DNA"/>
</dbReference>
<proteinExistence type="predicted"/>
<protein>
    <submittedName>
        <fullName evidence="1">Uncharacterized protein</fullName>
    </submittedName>
</protein>
<dbReference type="Proteomes" id="UP000198877">
    <property type="component" value="Unassembled WGS sequence"/>
</dbReference>
<reference evidence="2" key="1">
    <citation type="submission" date="2016-10" db="EMBL/GenBank/DDBJ databases">
        <authorList>
            <person name="Varghese N."/>
            <person name="Submissions S."/>
        </authorList>
    </citation>
    <scope>NUCLEOTIDE SEQUENCE [LARGE SCALE GENOMIC DNA]</scope>
    <source>
        <strain evidence="2">CL127</strain>
    </source>
</reference>